<dbReference type="STRING" id="295108.HT99x_01519"/>
<feature type="region of interest" description="Sigma-70 factor domain-2" evidence="6">
    <location>
        <begin position="114"/>
        <end position="184"/>
    </location>
</feature>
<dbReference type="Pfam" id="PF04539">
    <property type="entry name" value="Sigma70_r3"/>
    <property type="match status" value="1"/>
</dbReference>
<evidence type="ECO:0000256" key="6">
    <source>
        <dbReference type="HAMAP-Rule" id="MF_00959"/>
    </source>
</evidence>
<dbReference type="InterPro" id="IPR007624">
    <property type="entry name" value="RNA_pol_sigma70_r3"/>
</dbReference>
<dbReference type="InterPro" id="IPR007630">
    <property type="entry name" value="RNA_pol_sigma70_r4"/>
</dbReference>
<dbReference type="PATRIC" id="fig|1590043.3.peg.1551"/>
<evidence type="ECO:0000259" key="9">
    <source>
        <dbReference type="PROSITE" id="PS00716"/>
    </source>
</evidence>
<protein>
    <recommendedName>
        <fullName evidence="6">RNA polymerase sigma factor RpoS</fullName>
    </recommendedName>
    <alternativeName>
        <fullName evidence="6">Sigma S</fullName>
    </alternativeName>
    <alternativeName>
        <fullName evidence="6">Sigma-38</fullName>
    </alternativeName>
</protein>
<evidence type="ECO:0000256" key="5">
    <source>
        <dbReference type="ARBA" id="ARBA00023163"/>
    </source>
</evidence>
<dbReference type="Gene3D" id="1.10.601.10">
    <property type="entry name" value="RNA Polymerase Primary Sigma Factor"/>
    <property type="match status" value="1"/>
</dbReference>
<evidence type="ECO:0000313" key="10">
    <source>
        <dbReference type="EMBL" id="KRG21343.1"/>
    </source>
</evidence>
<dbReference type="SUPFAM" id="SSF88946">
    <property type="entry name" value="Sigma2 domain of RNA polymerase sigma factors"/>
    <property type="match status" value="1"/>
</dbReference>
<organism evidence="10">
    <name type="scientific">Candidatus Berkiella aquae</name>
    <dbReference type="NCBI Taxonomy" id="295108"/>
    <lineage>
        <taxon>Bacteria</taxon>
        <taxon>Pseudomonadati</taxon>
        <taxon>Pseudomonadota</taxon>
        <taxon>Gammaproteobacteria</taxon>
        <taxon>Candidatus Berkiellales</taxon>
        <taxon>Candidatus Berkiellaceae</taxon>
        <taxon>Candidatus Berkiella</taxon>
    </lineage>
</organism>
<dbReference type="NCBIfam" id="TIGR02394">
    <property type="entry name" value="rpoS_proteo"/>
    <property type="match status" value="1"/>
</dbReference>
<evidence type="ECO:0000256" key="2">
    <source>
        <dbReference type="ARBA" id="ARBA00023015"/>
    </source>
</evidence>
<dbReference type="GO" id="GO:0016987">
    <property type="term" value="F:sigma factor activity"/>
    <property type="evidence" value="ECO:0007669"/>
    <property type="project" value="UniProtKB-UniRule"/>
</dbReference>
<dbReference type="NCBIfam" id="TIGR02937">
    <property type="entry name" value="sigma70-ECF"/>
    <property type="match status" value="1"/>
</dbReference>
<evidence type="ECO:0000256" key="3">
    <source>
        <dbReference type="ARBA" id="ARBA00023082"/>
    </source>
</evidence>
<reference evidence="10" key="1">
    <citation type="submission" date="2015-09" db="EMBL/GenBank/DDBJ databases">
        <title>Draft Genome Sequences of Two Novel Amoeba-resistant Intranuclear Bacteria, Candidatus Berkiella cookevillensis and Candidatus Berkiella aquae.</title>
        <authorList>
            <person name="Mehari Y.T."/>
            <person name="Arivett B.A."/>
            <person name="Farone A.L."/>
            <person name="Gunderson J.H."/>
            <person name="Farone M.B."/>
        </authorList>
    </citation>
    <scope>NUCLEOTIDE SEQUENCE [LARGE SCALE GENOMIC DNA]</scope>
    <source>
        <strain evidence="10">HT99</strain>
    </source>
</reference>
<dbReference type="PROSITE" id="PS00716">
    <property type="entry name" value="SIGMA70_2"/>
    <property type="match status" value="1"/>
</dbReference>
<dbReference type="InterPro" id="IPR050239">
    <property type="entry name" value="Sigma-70_RNA_pol_init_factors"/>
</dbReference>
<feature type="domain" description="RNA polymerase sigma-70" evidence="9">
    <location>
        <begin position="307"/>
        <end position="333"/>
    </location>
</feature>
<feature type="region of interest" description="Sigma-70 factor domain-3" evidence="6">
    <location>
        <begin position="194"/>
        <end position="269"/>
    </location>
</feature>
<dbReference type="InterPro" id="IPR014284">
    <property type="entry name" value="RNA_pol_sigma-70_dom"/>
</dbReference>
<proteinExistence type="inferred from homology"/>
<dbReference type="GO" id="GO:0003677">
    <property type="term" value="F:DNA binding"/>
    <property type="evidence" value="ECO:0007669"/>
    <property type="project" value="UniProtKB-UniRule"/>
</dbReference>
<dbReference type="GO" id="GO:0005737">
    <property type="term" value="C:cytoplasm"/>
    <property type="evidence" value="ECO:0007669"/>
    <property type="project" value="UniProtKB-SubCell"/>
</dbReference>
<dbReference type="Pfam" id="PF04545">
    <property type="entry name" value="Sigma70_r4"/>
    <property type="match status" value="1"/>
</dbReference>
<gene>
    <name evidence="10" type="primary">rpoS_2</name>
    <name evidence="6" type="synonym">rpoS</name>
    <name evidence="10" type="ORF">HT99x_01519</name>
</gene>
<feature type="region of interest" description="Sigma-70 factor domain-1" evidence="6">
    <location>
        <begin position="76"/>
        <end position="109"/>
    </location>
</feature>
<dbReference type="PROSITE" id="PS00715">
    <property type="entry name" value="SIGMA70_1"/>
    <property type="match status" value="1"/>
</dbReference>
<dbReference type="GO" id="GO:0006352">
    <property type="term" value="P:DNA-templated transcription initiation"/>
    <property type="evidence" value="ECO:0007669"/>
    <property type="project" value="UniProtKB-UniRule"/>
</dbReference>
<feature type="short sequence motif" description="Interaction with polymerase core subunit RpoC" evidence="6">
    <location>
        <begin position="138"/>
        <end position="141"/>
    </location>
</feature>
<comment type="subunit">
    <text evidence="6">Interacts with the RNA polymerase core enzyme.</text>
</comment>
<dbReference type="InterPro" id="IPR012761">
    <property type="entry name" value="RNA_pol_sigma_RpoS"/>
</dbReference>
<dbReference type="SUPFAM" id="SSF88659">
    <property type="entry name" value="Sigma3 and sigma4 domains of RNA polymerase sigma factors"/>
    <property type="match status" value="2"/>
</dbReference>
<keyword evidence="4 6" id="KW-0238">DNA-binding</keyword>
<dbReference type="HAMAP" id="MF_00959">
    <property type="entry name" value="Sigma70_RpoS"/>
    <property type="match status" value="1"/>
</dbReference>
<dbReference type="CDD" id="cd06171">
    <property type="entry name" value="Sigma70_r4"/>
    <property type="match status" value="1"/>
</dbReference>
<feature type="DNA-binding region" description="H-T-H motif" evidence="6">
    <location>
        <begin position="308"/>
        <end position="327"/>
    </location>
</feature>
<sequence>MLKDWQASVVKDDDEQGSDFLSMGVEDETEDEECFDDVEMLADDEDPLELLADDLLEDDLSSQKLADGPNKKSAFDATQMYMNEIGYVSLLSAEDEVRLARLAQSGCILSRNQMIESNLRLVVKIARRYLNRGLPLIDLIEEGNLGLIRAVEKFDPEKGFRFSTYGTWWIRQTIERALMSQTRTIRLPIHVVKELNVYLRTSRELVHKLDHEPRPDEIAKQVGKDVDTVEKILGLNEKVTSLDMTITGETEKSLVSNIANDDELDPIQMIAEKDFKYEVDRWLNTLNEKQRAVISRRFGLRGFEASTLEEVGAEIGLTRERVRQIQVEALNHLKEMLKTRGITAEIFCTS</sequence>
<dbReference type="PANTHER" id="PTHR30603">
    <property type="entry name" value="RNA POLYMERASE SIGMA FACTOR RPO"/>
    <property type="match status" value="1"/>
</dbReference>
<dbReference type="RefSeq" id="WP_259565679.1">
    <property type="nucleotide sequence ID" value="NZ_LKAJ02000001.1"/>
</dbReference>
<dbReference type="PANTHER" id="PTHR30603:SF67">
    <property type="entry name" value="RNA POLYMERASE SIGMA FACTOR RPOS"/>
    <property type="match status" value="1"/>
</dbReference>
<dbReference type="NCBIfam" id="NF004207">
    <property type="entry name" value="PRK05657.1"/>
    <property type="match status" value="1"/>
</dbReference>
<evidence type="ECO:0000259" key="8">
    <source>
        <dbReference type="PROSITE" id="PS00715"/>
    </source>
</evidence>
<dbReference type="Pfam" id="PF00140">
    <property type="entry name" value="Sigma70_r1_2"/>
    <property type="match status" value="1"/>
</dbReference>
<evidence type="ECO:0000256" key="7">
    <source>
        <dbReference type="SAM" id="MobiDB-lite"/>
    </source>
</evidence>
<name>A0A0Q9YKX6_9GAMM</name>
<dbReference type="InterPro" id="IPR013324">
    <property type="entry name" value="RNA_pol_sigma_r3/r4-like"/>
</dbReference>
<dbReference type="PRINTS" id="PR00046">
    <property type="entry name" value="SIGMA70FCT"/>
</dbReference>
<dbReference type="InterPro" id="IPR036388">
    <property type="entry name" value="WH-like_DNA-bd_sf"/>
</dbReference>
<dbReference type="AlphaFoldDB" id="A0A0Q9YKX6"/>
<dbReference type="Pfam" id="PF04542">
    <property type="entry name" value="Sigma70_r2"/>
    <property type="match status" value="1"/>
</dbReference>
<dbReference type="InterPro" id="IPR009042">
    <property type="entry name" value="RNA_pol_sigma70_r1_2"/>
</dbReference>
<evidence type="ECO:0000256" key="1">
    <source>
        <dbReference type="ARBA" id="ARBA00022490"/>
    </source>
</evidence>
<dbReference type="InterPro" id="IPR000943">
    <property type="entry name" value="RNA_pol_sigma70"/>
</dbReference>
<comment type="function">
    <text evidence="6">Sigma factors are initiation factors that promote the attachment of RNA polymerase to specific initiation sites and are then released. This sigma factor is the master transcriptional regulator of the stationary phase and the general stress response.</text>
</comment>
<feature type="region of interest" description="Sigma-70 factor domain-4" evidence="6">
    <location>
        <begin position="282"/>
        <end position="335"/>
    </location>
</feature>
<comment type="caution">
    <text evidence="10">The sequence shown here is derived from an EMBL/GenBank/DDBJ whole genome shotgun (WGS) entry which is preliminary data.</text>
</comment>
<keyword evidence="2 6" id="KW-0805">Transcription regulation</keyword>
<feature type="region of interest" description="Disordered" evidence="7">
    <location>
        <begin position="1"/>
        <end position="28"/>
    </location>
</feature>
<keyword evidence="3 6" id="KW-0731">Sigma factor</keyword>
<dbReference type="EMBL" id="LKAJ01000005">
    <property type="protein sequence ID" value="KRG21343.1"/>
    <property type="molecule type" value="Genomic_DNA"/>
</dbReference>
<feature type="domain" description="RNA polymerase sigma-70" evidence="8">
    <location>
        <begin position="138"/>
        <end position="151"/>
    </location>
</feature>
<keyword evidence="5 6" id="KW-0804">Transcription</keyword>
<dbReference type="InterPro" id="IPR013325">
    <property type="entry name" value="RNA_pol_sigma_r2"/>
</dbReference>
<comment type="subcellular location">
    <subcellularLocation>
        <location evidence="6">Cytoplasm</location>
    </subcellularLocation>
</comment>
<dbReference type="InterPro" id="IPR007627">
    <property type="entry name" value="RNA_pol_sigma70_r2"/>
</dbReference>
<dbReference type="FunFam" id="1.10.601.10:FF:000001">
    <property type="entry name" value="RNA polymerase sigma factor SigA"/>
    <property type="match status" value="1"/>
</dbReference>
<dbReference type="Gene3D" id="1.10.10.10">
    <property type="entry name" value="Winged helix-like DNA-binding domain superfamily/Winged helix DNA-binding domain"/>
    <property type="match status" value="2"/>
</dbReference>
<comment type="similarity">
    <text evidence="6">Belongs to the sigma-70 factor family. RpoS subfamily.</text>
</comment>
<evidence type="ECO:0000256" key="4">
    <source>
        <dbReference type="ARBA" id="ARBA00023125"/>
    </source>
</evidence>
<keyword evidence="1 6" id="KW-0963">Cytoplasm</keyword>
<accession>A0A0Q9YKX6</accession>